<dbReference type="Proteomes" id="UP000077734">
    <property type="component" value="Unassembled WGS sequence"/>
</dbReference>
<evidence type="ECO:0000313" key="2">
    <source>
        <dbReference type="Proteomes" id="UP000077734"/>
    </source>
</evidence>
<organism evidence="1 2">
    <name type="scientific">Methylomonas koyamae</name>
    <dbReference type="NCBI Taxonomy" id="702114"/>
    <lineage>
        <taxon>Bacteria</taxon>
        <taxon>Pseudomonadati</taxon>
        <taxon>Pseudomonadota</taxon>
        <taxon>Gammaproteobacteria</taxon>
        <taxon>Methylococcales</taxon>
        <taxon>Methylococcaceae</taxon>
        <taxon>Methylomonas</taxon>
    </lineage>
</organism>
<gene>
    <name evidence="1" type="ORF">A1356_06900</name>
</gene>
<comment type="caution">
    <text evidence="1">The sequence shown here is derived from an EMBL/GenBank/DDBJ whole genome shotgun (WGS) entry which is preliminary data.</text>
</comment>
<proteinExistence type="predicted"/>
<evidence type="ECO:0000313" key="1">
    <source>
        <dbReference type="EMBL" id="OAI28581.1"/>
    </source>
</evidence>
<protein>
    <recommendedName>
        <fullName evidence="3">Glycosyl transferase family 11</fullName>
    </recommendedName>
</protein>
<evidence type="ECO:0008006" key="3">
    <source>
        <dbReference type="Google" id="ProtNLM"/>
    </source>
</evidence>
<dbReference type="Gene3D" id="3.40.50.11350">
    <property type="match status" value="1"/>
</dbReference>
<accession>A0AA91DG05</accession>
<reference evidence="1 2" key="1">
    <citation type="submission" date="2016-03" db="EMBL/GenBank/DDBJ databases">
        <authorList>
            <person name="Heylen K."/>
            <person name="De Vos P."/>
            <person name="Vekeman B."/>
        </authorList>
    </citation>
    <scope>NUCLEOTIDE SEQUENCE [LARGE SCALE GENOMIC DNA]</scope>
    <source>
        <strain evidence="1 2">R-49807</strain>
    </source>
</reference>
<name>A0AA91DG05_9GAMM</name>
<keyword evidence="2" id="KW-1185">Reference proteome</keyword>
<dbReference type="RefSeq" id="WP_064025529.1">
    <property type="nucleotide sequence ID" value="NZ_LUUL01000055.1"/>
</dbReference>
<dbReference type="EMBL" id="LUUL01000055">
    <property type="protein sequence ID" value="OAI28581.1"/>
    <property type="molecule type" value="Genomic_DNA"/>
</dbReference>
<dbReference type="AlphaFoldDB" id="A0AA91DG05"/>
<sequence>MKDMLKPYYYPLQQRNNFGFFAVDIKARIGFFAQLNWCLYILDHCERLGLKPILILSSPFYILNEKDNWLDYFFVPQYSMETLKKDRRIKVSHISDIEQLGLSQSVPEVTLERGNYLVNKYLPIKDSVLSYVEEFVGEKFGKACTLGLHYRGTDKKLEAKPVEWDAALNTVSNYLNNNRQVDTLFVASDEQAFIKWLEVNLGHRVRVVYHKDHVLSENGHPIHTNLNSGCNYTKGKEALVNCLLLSKCHALIRTSSFLSGWASVFNPGIPVIMLNRPYANTTWFPDSLILQRENDEYLSDEIKKNF</sequence>